<proteinExistence type="predicted"/>
<dbReference type="Gene3D" id="3.40.50.1390">
    <property type="entry name" value="Resolvase, N-terminal catalytic domain"/>
    <property type="match status" value="1"/>
</dbReference>
<dbReference type="PROSITE" id="PS51736">
    <property type="entry name" value="RECOMBINASES_3"/>
    <property type="match status" value="1"/>
</dbReference>
<evidence type="ECO:0000259" key="1">
    <source>
        <dbReference type="PROSITE" id="PS51736"/>
    </source>
</evidence>
<protein>
    <submittedName>
        <fullName evidence="3">Recombinase family protein</fullName>
    </submittedName>
</protein>
<organism evidence="3 4">
    <name type="scientific">Paracraurococcus lichenis</name>
    <dbReference type="NCBI Taxonomy" id="3064888"/>
    <lineage>
        <taxon>Bacteria</taxon>
        <taxon>Pseudomonadati</taxon>
        <taxon>Pseudomonadota</taxon>
        <taxon>Alphaproteobacteria</taxon>
        <taxon>Acetobacterales</taxon>
        <taxon>Roseomonadaceae</taxon>
        <taxon>Paracraurococcus</taxon>
    </lineage>
</organism>
<sequence>MLSVGGVTDERIGTAHRAKLAFVYVRQSTADQVRQHQESTTAQYKLVDRAVDFGWPRERIVVIDDDLGKSGTSSAERHGFQRLIAEIGLGKVGLVVSLDASRLARNNRDWHQLLELCSIFGVLLADSERLYDPGAYHDRLLLGLSGIMSEAELHQIRARLHHGEWQKAARGELHCPLPAGLVWEHDGRIALHPNEEVQARLHLVFQKFRELQSAKAVMRELLRHGLLLPARPLRGPAPHDVVWVAANSNRVLHILHNPAYAGAYVYGQRRRDPTRRRTPLGRSATVKVAVEQWPICLRDAHPGYIGWEEFVANQARLAGNVARREAGRPGVARRGQALLQGIVLCGRCGRQMSVRYSGPHGNYPLYHCSVDQEGAGQARCQEVRGLAVDAACERILLETLTPERIALAVAAVEQIEADAKALEHQWALRRERARHEAERARRQYDKVEPENRLVARTLERAWEERLREVEKVEQAYAEWQQAQPGPLSETERGEVLGLAKDLERVWRNATSEERKRILRLVVSQVVLDQRRERGLVSVVSGGTRPFLLGVNDADR</sequence>
<dbReference type="RefSeq" id="WP_305109001.1">
    <property type="nucleotide sequence ID" value="NZ_JAUTWS010000175.1"/>
</dbReference>
<dbReference type="InterPro" id="IPR050639">
    <property type="entry name" value="SSR_resolvase"/>
</dbReference>
<dbReference type="Pfam" id="PF07508">
    <property type="entry name" value="Recombinase"/>
    <property type="match status" value="1"/>
</dbReference>
<name>A0ABT9EDL3_9PROT</name>
<comment type="caution">
    <text evidence="3">The sequence shown here is derived from an EMBL/GenBank/DDBJ whole genome shotgun (WGS) entry which is preliminary data.</text>
</comment>
<dbReference type="Gene3D" id="3.90.1750.20">
    <property type="entry name" value="Putative Large Serine Recombinase, Chain B, Domain 2"/>
    <property type="match status" value="1"/>
</dbReference>
<reference evidence="3 4" key="1">
    <citation type="submission" date="2023-08" db="EMBL/GenBank/DDBJ databases">
        <title>The draft genome sequence of Paracraurococcus sp. LOR1-02.</title>
        <authorList>
            <person name="Kingkaew E."/>
            <person name="Tanasupawat S."/>
        </authorList>
    </citation>
    <scope>NUCLEOTIDE SEQUENCE [LARGE SCALE GENOMIC DNA]</scope>
    <source>
        <strain evidence="3 4">LOR1-02</strain>
    </source>
</reference>
<evidence type="ECO:0000313" key="4">
    <source>
        <dbReference type="Proteomes" id="UP001243009"/>
    </source>
</evidence>
<feature type="domain" description="Resolvase/invertase-type recombinase catalytic" evidence="1">
    <location>
        <begin position="20"/>
        <end position="171"/>
    </location>
</feature>
<evidence type="ECO:0000259" key="2">
    <source>
        <dbReference type="PROSITE" id="PS51737"/>
    </source>
</evidence>
<dbReference type="InterPro" id="IPR036162">
    <property type="entry name" value="Resolvase-like_N_sf"/>
</dbReference>
<dbReference type="InterPro" id="IPR038109">
    <property type="entry name" value="DNA_bind_recomb_sf"/>
</dbReference>
<dbReference type="SUPFAM" id="SSF53041">
    <property type="entry name" value="Resolvase-like"/>
    <property type="match status" value="1"/>
</dbReference>
<dbReference type="PANTHER" id="PTHR30461">
    <property type="entry name" value="DNA-INVERTASE FROM LAMBDOID PROPHAGE"/>
    <property type="match status" value="1"/>
</dbReference>
<evidence type="ECO:0000313" key="3">
    <source>
        <dbReference type="EMBL" id="MDO9714161.1"/>
    </source>
</evidence>
<dbReference type="Proteomes" id="UP001243009">
    <property type="component" value="Unassembled WGS sequence"/>
</dbReference>
<dbReference type="Pfam" id="PF00239">
    <property type="entry name" value="Resolvase"/>
    <property type="match status" value="1"/>
</dbReference>
<feature type="domain" description="Recombinase" evidence="2">
    <location>
        <begin position="178"/>
        <end position="323"/>
    </location>
</feature>
<gene>
    <name evidence="3" type="ORF">Q7A36_38040</name>
</gene>
<dbReference type="CDD" id="cd00338">
    <property type="entry name" value="Ser_Recombinase"/>
    <property type="match status" value="1"/>
</dbReference>
<dbReference type="EMBL" id="JAUTWS010000175">
    <property type="protein sequence ID" value="MDO9714161.1"/>
    <property type="molecule type" value="Genomic_DNA"/>
</dbReference>
<dbReference type="SMART" id="SM00857">
    <property type="entry name" value="Resolvase"/>
    <property type="match status" value="1"/>
</dbReference>
<keyword evidence="4" id="KW-1185">Reference proteome</keyword>
<accession>A0ABT9EDL3</accession>
<dbReference type="PROSITE" id="PS51737">
    <property type="entry name" value="RECOMBINASE_DNA_BIND"/>
    <property type="match status" value="1"/>
</dbReference>
<dbReference type="InterPro" id="IPR011109">
    <property type="entry name" value="DNA_bind_recombinase_dom"/>
</dbReference>
<dbReference type="PANTHER" id="PTHR30461:SF23">
    <property type="entry name" value="DNA RECOMBINASE-RELATED"/>
    <property type="match status" value="1"/>
</dbReference>
<dbReference type="InterPro" id="IPR006119">
    <property type="entry name" value="Resolv_N"/>
</dbReference>
<dbReference type="InterPro" id="IPR025827">
    <property type="entry name" value="Zn_ribbon_recom_dom"/>
</dbReference>
<dbReference type="Pfam" id="PF13408">
    <property type="entry name" value="Zn_ribbon_recom"/>
    <property type="match status" value="1"/>
</dbReference>